<feature type="domain" description="DUF7924" evidence="1">
    <location>
        <begin position="234"/>
        <end position="319"/>
    </location>
</feature>
<evidence type="ECO:0000313" key="2">
    <source>
        <dbReference type="EMBL" id="KAJ8064711.1"/>
    </source>
</evidence>
<evidence type="ECO:0000259" key="1">
    <source>
        <dbReference type="Pfam" id="PF25545"/>
    </source>
</evidence>
<gene>
    <name evidence="2" type="ORF">OCU04_007031</name>
</gene>
<dbReference type="InterPro" id="IPR057684">
    <property type="entry name" value="DUF7924"/>
</dbReference>
<dbReference type="PANTHER" id="PTHR42470">
    <property type="entry name" value="VAST DOMAIN-CONTAINING PROTEIN"/>
    <property type="match status" value="1"/>
</dbReference>
<reference evidence="2" key="1">
    <citation type="submission" date="2022-11" db="EMBL/GenBank/DDBJ databases">
        <title>Genome Resource of Sclerotinia nivalis Strain SnTB1, a Plant Pathogen Isolated from American Ginseng.</title>
        <authorList>
            <person name="Fan S."/>
        </authorList>
    </citation>
    <scope>NUCLEOTIDE SEQUENCE</scope>
    <source>
        <strain evidence="2">SnTB1</strain>
    </source>
</reference>
<dbReference type="Pfam" id="PF25545">
    <property type="entry name" value="DUF7924"/>
    <property type="match status" value="1"/>
</dbReference>
<protein>
    <recommendedName>
        <fullName evidence="1">DUF7924 domain-containing protein</fullName>
    </recommendedName>
</protein>
<proteinExistence type="predicted"/>
<keyword evidence="3" id="KW-1185">Reference proteome</keyword>
<evidence type="ECO:0000313" key="3">
    <source>
        <dbReference type="Proteomes" id="UP001152300"/>
    </source>
</evidence>
<name>A0A9X0DIG0_9HELO</name>
<dbReference type="AlphaFoldDB" id="A0A9X0DIG0"/>
<dbReference type="Proteomes" id="UP001152300">
    <property type="component" value="Unassembled WGS sequence"/>
</dbReference>
<dbReference type="PANTHER" id="PTHR42470:SF1">
    <property type="entry name" value="VAST DOMAIN-CONTAINING PROTEIN"/>
    <property type="match status" value="1"/>
</dbReference>
<sequence length="332" mass="37868">MLEFPQLVEMIMITIQQQPKPLNLKRSHASFLESIVAEPPFIPPSKRHRYCSESVDNFVTHWLESTSDAASASHRRLHCHSDSFLNFPNIDYIPRRLTKSTSNMPYTQEDERHMGSYVPKRDNDGFILPPAPTLYSVSNPPAARSFVSLSTPALSPGSLVEDPLYRVQNLACNHIFLQNKYPKQFPEHVNSLVDHIHRDRDFPGPTPQQIEEDEELQQFDMGTDKPAVEDYFKNNIFPRPKVLDNLMHIDRTPMSKHATPISSSIYKISNPCPDMLYGYRRTPAFSQQQQVQLRNLGIEMAANSQDLLYPFFVIEFNADGPGTPGGLWVATN</sequence>
<comment type="caution">
    <text evidence="2">The sequence shown here is derived from an EMBL/GenBank/DDBJ whole genome shotgun (WGS) entry which is preliminary data.</text>
</comment>
<accession>A0A9X0DIG0</accession>
<dbReference type="EMBL" id="JAPEIS010000007">
    <property type="protein sequence ID" value="KAJ8064711.1"/>
    <property type="molecule type" value="Genomic_DNA"/>
</dbReference>
<dbReference type="OrthoDB" id="5426775at2759"/>
<organism evidence="2 3">
    <name type="scientific">Sclerotinia nivalis</name>
    <dbReference type="NCBI Taxonomy" id="352851"/>
    <lineage>
        <taxon>Eukaryota</taxon>
        <taxon>Fungi</taxon>
        <taxon>Dikarya</taxon>
        <taxon>Ascomycota</taxon>
        <taxon>Pezizomycotina</taxon>
        <taxon>Leotiomycetes</taxon>
        <taxon>Helotiales</taxon>
        <taxon>Sclerotiniaceae</taxon>
        <taxon>Sclerotinia</taxon>
    </lineage>
</organism>